<dbReference type="AlphaFoldDB" id="A0A5B0PSV5"/>
<comment type="caution">
    <text evidence="1">The sequence shown here is derived from an EMBL/GenBank/DDBJ whole genome shotgun (WGS) entry which is preliminary data.</text>
</comment>
<evidence type="ECO:0000313" key="1">
    <source>
        <dbReference type="EMBL" id="KAA1104855.1"/>
    </source>
</evidence>
<sequence length="66" mass="7280">MDFSIETRRGRLLNSIPSLINHSVYFLLVSCKLGPVVCSSFVSLMESANLISLELLSTTPMASLYL</sequence>
<protein>
    <submittedName>
        <fullName evidence="1">Uncharacterized protein</fullName>
    </submittedName>
</protein>
<name>A0A5B0PSV5_PUCGR</name>
<accession>A0A5B0PSV5</accession>
<dbReference type="EMBL" id="VSWC01000041">
    <property type="protein sequence ID" value="KAA1104855.1"/>
    <property type="molecule type" value="Genomic_DNA"/>
</dbReference>
<keyword evidence="2" id="KW-1185">Reference proteome</keyword>
<organism evidence="1 2">
    <name type="scientific">Puccinia graminis f. sp. tritici</name>
    <dbReference type="NCBI Taxonomy" id="56615"/>
    <lineage>
        <taxon>Eukaryota</taxon>
        <taxon>Fungi</taxon>
        <taxon>Dikarya</taxon>
        <taxon>Basidiomycota</taxon>
        <taxon>Pucciniomycotina</taxon>
        <taxon>Pucciniomycetes</taxon>
        <taxon>Pucciniales</taxon>
        <taxon>Pucciniaceae</taxon>
        <taxon>Puccinia</taxon>
    </lineage>
</organism>
<evidence type="ECO:0000313" key="2">
    <source>
        <dbReference type="Proteomes" id="UP000324748"/>
    </source>
</evidence>
<proteinExistence type="predicted"/>
<feature type="non-terminal residue" evidence="1">
    <location>
        <position position="66"/>
    </location>
</feature>
<reference evidence="1 2" key="1">
    <citation type="submission" date="2019-05" db="EMBL/GenBank/DDBJ databases">
        <title>Emergence of the Ug99 lineage of the wheat stem rust pathogen through somatic hybridization.</title>
        <authorList>
            <person name="Li F."/>
            <person name="Upadhyaya N.M."/>
            <person name="Sperschneider J."/>
            <person name="Matny O."/>
            <person name="Nguyen-Phuc H."/>
            <person name="Mago R."/>
            <person name="Raley C."/>
            <person name="Miller M.E."/>
            <person name="Silverstein K.A.T."/>
            <person name="Henningsen E."/>
            <person name="Hirsch C.D."/>
            <person name="Visser B."/>
            <person name="Pretorius Z.A."/>
            <person name="Steffenson B.J."/>
            <person name="Schwessinger B."/>
            <person name="Dodds P.N."/>
            <person name="Figueroa M."/>
        </authorList>
    </citation>
    <scope>NUCLEOTIDE SEQUENCE [LARGE SCALE GENOMIC DNA]</scope>
    <source>
        <strain evidence="1">21-0</strain>
    </source>
</reference>
<dbReference type="Proteomes" id="UP000324748">
    <property type="component" value="Unassembled WGS sequence"/>
</dbReference>
<gene>
    <name evidence="1" type="ORF">PGT21_033013</name>
</gene>